<feature type="domain" description="Glycosyl hydrolase family 13 catalytic" evidence="3">
    <location>
        <begin position="131"/>
        <end position="534"/>
    </location>
</feature>
<dbReference type="Gene3D" id="3.20.20.80">
    <property type="entry name" value="Glycosidases"/>
    <property type="match status" value="1"/>
</dbReference>
<dbReference type="InterPro" id="IPR017853">
    <property type="entry name" value="GH"/>
</dbReference>
<dbReference type="InterPro" id="IPR014756">
    <property type="entry name" value="Ig_E-set"/>
</dbReference>
<dbReference type="Proteomes" id="UP000502498">
    <property type="component" value="Chromosome"/>
</dbReference>
<dbReference type="PANTHER" id="PTHR10357:SF210">
    <property type="entry name" value="MALTODEXTRIN GLUCOSIDASE"/>
    <property type="match status" value="1"/>
</dbReference>
<dbReference type="SUPFAM" id="SSF81296">
    <property type="entry name" value="E set domains"/>
    <property type="match status" value="1"/>
</dbReference>
<evidence type="ECO:0000259" key="3">
    <source>
        <dbReference type="SMART" id="SM00642"/>
    </source>
</evidence>
<dbReference type="InterPro" id="IPR006047">
    <property type="entry name" value="GH13_cat_dom"/>
</dbReference>
<dbReference type="AlphaFoldDB" id="A0A7D4PL12"/>
<dbReference type="GO" id="GO:0004553">
    <property type="term" value="F:hydrolase activity, hydrolyzing O-glycosyl compounds"/>
    <property type="evidence" value="ECO:0007669"/>
    <property type="project" value="InterPro"/>
</dbReference>
<evidence type="ECO:0000256" key="2">
    <source>
        <dbReference type="ARBA" id="ARBA00023295"/>
    </source>
</evidence>
<proteinExistence type="predicted"/>
<dbReference type="Gene3D" id="2.60.40.1180">
    <property type="entry name" value="Golgi alpha-mannosidase II"/>
    <property type="match status" value="1"/>
</dbReference>
<keyword evidence="2" id="KW-0326">Glycosidase</keyword>
<evidence type="ECO:0000256" key="1">
    <source>
        <dbReference type="ARBA" id="ARBA00022801"/>
    </source>
</evidence>
<keyword evidence="1 4" id="KW-0378">Hydrolase</keyword>
<protein>
    <submittedName>
        <fullName evidence="4">Glycoside hydrolase family 13 protein</fullName>
    </submittedName>
</protein>
<sequence>MTTLLPHHDGSPLYVSNDAPELGEIVTVRLRVPAGYGPLAAVGTRSNPDHEPEWSVARHVGTHDGWDWWAAPIAVRNRRHGYRWVLQHVDGTVEWLNQAGIHRIETVDADDFALVAHPAPPSWMGDAVMYQVFPDRFARSAQADQHETPEWAIAAEWGDPVDPVMPGRSQQFYGGDLDGITEKLDHLVGLGVNLLYLTPVFPAASNHRYDASSFDSVDPLLGGDEAYVRLIEAAHARGIRVIGDLTSNHSGDRHEWFQAALGNPGAETESYYYFTDDANTEYVSWLGTPTLPKFNWESEPLRERFISGEDSVVAKWLKPPFATDGWRIDVANMTGRLGDVDLNAEVRQLLRETMLEINPEAILLGESTNDAISDLQGDGWHGAMTYTSFTRPLWAWLSEPRFEPYLTGEGEEVTQPWFFGQPIGGIPRYTARQFADAVVRFTAGIPWRVRLGNMQALDSHDSGRFATNAAPGAIPVAVGLSMALPGLPVMFAGDEFGLTGVDGEASRTPMPWGTEGDPAVAERLALYRDLVGLRRAHPALQTGGMRWLHVSDDAIVFVREAASESVLVVAARGDVDVELAPGALHGAAAAEPLFGDATLAVASDGAVLLSADGPVFAAWALPGVEAPAWPAASSADEVSRGVVEA</sequence>
<dbReference type="RefSeq" id="WP_172989036.1">
    <property type="nucleotide sequence ID" value="NZ_CP054038.1"/>
</dbReference>
<dbReference type="CDD" id="cd02857">
    <property type="entry name" value="E_set_CDase_PDE_N"/>
    <property type="match status" value="1"/>
</dbReference>
<dbReference type="CDD" id="cd11338">
    <property type="entry name" value="AmyAc_CMD"/>
    <property type="match status" value="1"/>
</dbReference>
<dbReference type="GO" id="GO:0005975">
    <property type="term" value="P:carbohydrate metabolic process"/>
    <property type="evidence" value="ECO:0007669"/>
    <property type="project" value="InterPro"/>
</dbReference>
<accession>A0A7D4PL12</accession>
<reference evidence="4 5" key="1">
    <citation type="submission" date="2020-05" db="EMBL/GenBank/DDBJ databases">
        <title>Strain PA2F3 complete genome.</title>
        <authorList>
            <person name="Kim Y.-S."/>
            <person name="Kim S.-J."/>
            <person name="Jung H.-k."/>
            <person name="Kim S.-E."/>
            <person name="Kim K.-H."/>
        </authorList>
    </citation>
    <scope>NUCLEOTIDE SEQUENCE [LARGE SCALE GENOMIC DNA]</scope>
    <source>
        <strain evidence="4 5">PA2F3</strain>
    </source>
</reference>
<dbReference type="PANTHER" id="PTHR10357">
    <property type="entry name" value="ALPHA-AMYLASE FAMILY MEMBER"/>
    <property type="match status" value="1"/>
</dbReference>
<name>A0A7D4PL12_9MICO</name>
<dbReference type="InterPro" id="IPR004185">
    <property type="entry name" value="Glyco_hydro_13_lg-like_dom"/>
</dbReference>
<gene>
    <name evidence="4" type="ORF">HQM25_03800</name>
</gene>
<dbReference type="SUPFAM" id="SSF51445">
    <property type="entry name" value="(Trans)glycosidases"/>
    <property type="match status" value="1"/>
</dbReference>
<dbReference type="SMART" id="SM00642">
    <property type="entry name" value="Aamy"/>
    <property type="match status" value="1"/>
</dbReference>
<organism evidence="4 5">
    <name type="scientific">Microbacterium hominis</name>
    <dbReference type="NCBI Taxonomy" id="162426"/>
    <lineage>
        <taxon>Bacteria</taxon>
        <taxon>Bacillati</taxon>
        <taxon>Actinomycetota</taxon>
        <taxon>Actinomycetes</taxon>
        <taxon>Micrococcales</taxon>
        <taxon>Microbacteriaceae</taxon>
        <taxon>Microbacterium</taxon>
    </lineage>
</organism>
<dbReference type="Pfam" id="PF00128">
    <property type="entry name" value="Alpha-amylase"/>
    <property type="match status" value="1"/>
</dbReference>
<evidence type="ECO:0000313" key="4">
    <source>
        <dbReference type="EMBL" id="QKJ18595.1"/>
    </source>
</evidence>
<dbReference type="EMBL" id="CP054038">
    <property type="protein sequence ID" value="QKJ18595.1"/>
    <property type="molecule type" value="Genomic_DNA"/>
</dbReference>
<evidence type="ECO:0000313" key="5">
    <source>
        <dbReference type="Proteomes" id="UP000502498"/>
    </source>
</evidence>
<dbReference type="InterPro" id="IPR013780">
    <property type="entry name" value="Glyco_hydro_b"/>
</dbReference>